<dbReference type="Pfam" id="PF00581">
    <property type="entry name" value="Rhodanese"/>
    <property type="match status" value="1"/>
</dbReference>
<sequence>MELEFLKHNIIWFGLAVGSAGLLLWPYVKSALAGGGSSNLNPVDAVLLINRQNALVLDVRDDAEFAAGHIPDAKHIPLVQLPDRLKELAKYKSKPILVHCQGGVRSAKACDVLSKGAFTQVHNLKGGLNTWLQAKLPIVKS</sequence>
<evidence type="ECO:0000313" key="3">
    <source>
        <dbReference type="EMBL" id="BCM25808.1"/>
    </source>
</evidence>
<dbReference type="KEGG" id="mpau:ZMTM_20670"/>
<evidence type="ECO:0000256" key="1">
    <source>
        <dbReference type="SAM" id="Phobius"/>
    </source>
</evidence>
<protein>
    <submittedName>
        <fullName evidence="3">Rhodanese-like domain-containing protein</fullName>
    </submittedName>
</protein>
<keyword evidence="1" id="KW-0812">Transmembrane</keyword>
<organism evidence="3 4">
    <name type="scientific">Methyloradius palustris</name>
    <dbReference type="NCBI Taxonomy" id="2778876"/>
    <lineage>
        <taxon>Bacteria</taxon>
        <taxon>Pseudomonadati</taxon>
        <taxon>Pseudomonadota</taxon>
        <taxon>Betaproteobacteria</taxon>
        <taxon>Nitrosomonadales</taxon>
        <taxon>Methylophilaceae</taxon>
        <taxon>Methyloradius</taxon>
    </lineage>
</organism>
<dbReference type="SMART" id="SM00450">
    <property type="entry name" value="RHOD"/>
    <property type="match status" value="1"/>
</dbReference>
<accession>A0A8D5G4H1</accession>
<feature type="transmembrane region" description="Helical" evidence="1">
    <location>
        <begin position="9"/>
        <end position="28"/>
    </location>
</feature>
<dbReference type="InterPro" id="IPR050229">
    <property type="entry name" value="GlpE_sulfurtransferase"/>
</dbReference>
<dbReference type="EMBL" id="AP024110">
    <property type="protein sequence ID" value="BCM25808.1"/>
    <property type="molecule type" value="Genomic_DNA"/>
</dbReference>
<dbReference type="PANTHER" id="PTHR43031">
    <property type="entry name" value="FAD-DEPENDENT OXIDOREDUCTASE"/>
    <property type="match status" value="1"/>
</dbReference>
<name>A0A8D5G4H1_9PROT</name>
<dbReference type="SUPFAM" id="SSF52821">
    <property type="entry name" value="Rhodanese/Cell cycle control phosphatase"/>
    <property type="match status" value="1"/>
</dbReference>
<gene>
    <name evidence="3" type="ORF">ZMTM_20670</name>
</gene>
<evidence type="ECO:0000313" key="4">
    <source>
        <dbReference type="Proteomes" id="UP000826722"/>
    </source>
</evidence>
<evidence type="ECO:0000259" key="2">
    <source>
        <dbReference type="PROSITE" id="PS50206"/>
    </source>
</evidence>
<keyword evidence="4" id="KW-1185">Reference proteome</keyword>
<reference evidence="3" key="1">
    <citation type="journal article" date="2021" name="Arch. Microbiol.">
        <title>Methyloradius palustris gen. nov., sp. nov., a methanol-oxidizing bacterium isolated from snow.</title>
        <authorList>
            <person name="Miyadera T."/>
            <person name="Kojima H."/>
            <person name="Fukui M."/>
        </authorList>
    </citation>
    <scope>NUCLEOTIDE SEQUENCE</scope>
    <source>
        <strain evidence="3">Zm11</strain>
    </source>
</reference>
<dbReference type="AlphaFoldDB" id="A0A8D5G4H1"/>
<keyword evidence="1" id="KW-1133">Transmembrane helix</keyword>
<dbReference type="PANTHER" id="PTHR43031:SF18">
    <property type="entry name" value="RHODANESE-RELATED SULFURTRANSFERASES"/>
    <property type="match status" value="1"/>
</dbReference>
<dbReference type="InterPro" id="IPR036873">
    <property type="entry name" value="Rhodanese-like_dom_sf"/>
</dbReference>
<dbReference type="Gene3D" id="3.40.250.10">
    <property type="entry name" value="Rhodanese-like domain"/>
    <property type="match status" value="1"/>
</dbReference>
<feature type="domain" description="Rhodanese" evidence="2">
    <location>
        <begin position="50"/>
        <end position="140"/>
    </location>
</feature>
<dbReference type="RefSeq" id="WP_225907018.1">
    <property type="nucleotide sequence ID" value="NZ_AP024110.1"/>
</dbReference>
<dbReference type="InterPro" id="IPR001763">
    <property type="entry name" value="Rhodanese-like_dom"/>
</dbReference>
<dbReference type="CDD" id="cd00158">
    <property type="entry name" value="RHOD"/>
    <property type="match status" value="1"/>
</dbReference>
<dbReference type="PROSITE" id="PS50206">
    <property type="entry name" value="RHODANESE_3"/>
    <property type="match status" value="1"/>
</dbReference>
<dbReference type="Proteomes" id="UP000826722">
    <property type="component" value="Chromosome"/>
</dbReference>
<proteinExistence type="predicted"/>
<keyword evidence="1" id="KW-0472">Membrane</keyword>